<dbReference type="GO" id="GO:0005886">
    <property type="term" value="C:plasma membrane"/>
    <property type="evidence" value="ECO:0007669"/>
    <property type="project" value="UniProtKB-SubCell"/>
</dbReference>
<gene>
    <name evidence="9" type="ORF">IAC79_07865</name>
</gene>
<sequence length="253" mass="27138">MKTFKTLPPAVRAERRAYAWFFGALLAVVALCTWGTAFNPFSLFAEGDAFWTFFSEDFWPPAIPERAGRLEAILSGIGVTLAMAIASATVAAILAFFMALFASERVSPFPRVAPLVRGLATFVRNIPALVWAFILFSSLGIGTGVGFVALTLSSLAFLVRAFAETMEDLSQDCLESLLAGGATFPQRVAHGILPSCLSGLVSWYLYSLEVNIRASAVVGMVGGGGIGLVLFSYIKSFNYHVAFFIIILIAALV</sequence>
<dbReference type="SUPFAM" id="SSF161098">
    <property type="entry name" value="MetI-like"/>
    <property type="match status" value="1"/>
</dbReference>
<evidence type="ECO:0000259" key="8">
    <source>
        <dbReference type="PROSITE" id="PS50928"/>
    </source>
</evidence>
<feature type="transmembrane region" description="Helical" evidence="7">
    <location>
        <begin position="73"/>
        <end position="102"/>
    </location>
</feature>
<dbReference type="EMBL" id="DVOR01000245">
    <property type="protein sequence ID" value="HIV10013.1"/>
    <property type="molecule type" value="Genomic_DNA"/>
</dbReference>
<evidence type="ECO:0000313" key="9">
    <source>
        <dbReference type="EMBL" id="HIV10013.1"/>
    </source>
</evidence>
<feature type="transmembrane region" description="Helical" evidence="7">
    <location>
        <begin position="140"/>
        <end position="159"/>
    </location>
</feature>
<comment type="caution">
    <text evidence="9">The sequence shown here is derived from an EMBL/GenBank/DDBJ whole genome shotgun (WGS) entry which is preliminary data.</text>
</comment>
<evidence type="ECO:0000256" key="2">
    <source>
        <dbReference type="ARBA" id="ARBA00022448"/>
    </source>
</evidence>
<organism evidence="9 10">
    <name type="scientific">Candidatus Spyradenecus faecavium</name>
    <dbReference type="NCBI Taxonomy" id="2840947"/>
    <lineage>
        <taxon>Bacteria</taxon>
        <taxon>Pseudomonadati</taxon>
        <taxon>Lentisphaerota</taxon>
        <taxon>Lentisphaeria</taxon>
        <taxon>Lentisphaerales</taxon>
        <taxon>Lentisphaeraceae</taxon>
        <taxon>Lentisphaeraceae incertae sedis</taxon>
        <taxon>Candidatus Spyradenecus</taxon>
    </lineage>
</organism>
<dbReference type="Proteomes" id="UP000886845">
    <property type="component" value="Unassembled WGS sequence"/>
</dbReference>
<feature type="non-terminal residue" evidence="9">
    <location>
        <position position="253"/>
    </location>
</feature>
<dbReference type="GO" id="GO:0055085">
    <property type="term" value="P:transmembrane transport"/>
    <property type="evidence" value="ECO:0007669"/>
    <property type="project" value="InterPro"/>
</dbReference>
<dbReference type="InterPro" id="IPR035906">
    <property type="entry name" value="MetI-like_sf"/>
</dbReference>
<evidence type="ECO:0000256" key="5">
    <source>
        <dbReference type="ARBA" id="ARBA00022989"/>
    </source>
</evidence>
<protein>
    <submittedName>
        <fullName evidence="9">ABC transporter permease subunit</fullName>
    </submittedName>
</protein>
<dbReference type="PANTHER" id="PTHR30043">
    <property type="entry name" value="PHOSPHONATES TRANSPORT SYSTEM PERMEASE PROTEIN"/>
    <property type="match status" value="1"/>
</dbReference>
<dbReference type="InterPro" id="IPR000515">
    <property type="entry name" value="MetI-like"/>
</dbReference>
<accession>A0A9D1NP70</accession>
<keyword evidence="3" id="KW-1003">Cell membrane</keyword>
<comment type="subcellular location">
    <subcellularLocation>
        <location evidence="1 7">Cell membrane</location>
        <topology evidence="1 7">Multi-pass membrane protein</topology>
    </subcellularLocation>
</comment>
<reference evidence="9" key="2">
    <citation type="journal article" date="2021" name="PeerJ">
        <title>Extensive microbial diversity within the chicken gut microbiome revealed by metagenomics and culture.</title>
        <authorList>
            <person name="Gilroy R."/>
            <person name="Ravi A."/>
            <person name="Getino M."/>
            <person name="Pursley I."/>
            <person name="Horton D.L."/>
            <person name="Alikhan N.F."/>
            <person name="Baker D."/>
            <person name="Gharbi K."/>
            <person name="Hall N."/>
            <person name="Watson M."/>
            <person name="Adriaenssens E.M."/>
            <person name="Foster-Nyarko E."/>
            <person name="Jarju S."/>
            <person name="Secka A."/>
            <person name="Antonio M."/>
            <person name="Oren A."/>
            <person name="Chaudhuri R.R."/>
            <person name="La Ragione R."/>
            <person name="Hildebrand F."/>
            <person name="Pallen M.J."/>
        </authorList>
    </citation>
    <scope>NUCLEOTIDE SEQUENCE</scope>
    <source>
        <strain evidence="9">35461</strain>
    </source>
</reference>
<evidence type="ECO:0000256" key="6">
    <source>
        <dbReference type="ARBA" id="ARBA00023136"/>
    </source>
</evidence>
<keyword evidence="6 7" id="KW-0472">Membrane</keyword>
<dbReference type="Gene3D" id="1.10.3720.10">
    <property type="entry name" value="MetI-like"/>
    <property type="match status" value="1"/>
</dbReference>
<dbReference type="CDD" id="cd06261">
    <property type="entry name" value="TM_PBP2"/>
    <property type="match status" value="1"/>
</dbReference>
<feature type="transmembrane region" description="Helical" evidence="7">
    <location>
        <begin position="20"/>
        <end position="38"/>
    </location>
</feature>
<name>A0A9D1NP70_9BACT</name>
<evidence type="ECO:0000256" key="3">
    <source>
        <dbReference type="ARBA" id="ARBA00022475"/>
    </source>
</evidence>
<keyword evidence="2 7" id="KW-0813">Transport</keyword>
<dbReference type="Pfam" id="PF00528">
    <property type="entry name" value="BPD_transp_1"/>
    <property type="match status" value="1"/>
</dbReference>
<proteinExistence type="inferred from homology"/>
<keyword evidence="5 7" id="KW-1133">Transmembrane helix</keyword>
<reference evidence="9" key="1">
    <citation type="submission" date="2020-10" db="EMBL/GenBank/DDBJ databases">
        <authorList>
            <person name="Gilroy R."/>
        </authorList>
    </citation>
    <scope>NUCLEOTIDE SEQUENCE</scope>
    <source>
        <strain evidence="9">35461</strain>
    </source>
</reference>
<dbReference type="PROSITE" id="PS50928">
    <property type="entry name" value="ABC_TM1"/>
    <property type="match status" value="1"/>
</dbReference>
<keyword evidence="4 7" id="KW-0812">Transmembrane</keyword>
<evidence type="ECO:0000256" key="4">
    <source>
        <dbReference type="ARBA" id="ARBA00022692"/>
    </source>
</evidence>
<evidence type="ECO:0000256" key="7">
    <source>
        <dbReference type="RuleBase" id="RU363032"/>
    </source>
</evidence>
<dbReference type="AlphaFoldDB" id="A0A9D1NP70"/>
<feature type="domain" description="ABC transmembrane type-1" evidence="8">
    <location>
        <begin position="77"/>
        <end position="253"/>
    </location>
</feature>
<evidence type="ECO:0000313" key="10">
    <source>
        <dbReference type="Proteomes" id="UP000886845"/>
    </source>
</evidence>
<evidence type="ECO:0000256" key="1">
    <source>
        <dbReference type="ARBA" id="ARBA00004651"/>
    </source>
</evidence>
<dbReference type="PANTHER" id="PTHR30043:SF1">
    <property type="entry name" value="ABC TRANSPORT SYSTEM PERMEASE PROTEIN P69"/>
    <property type="match status" value="1"/>
</dbReference>
<feature type="transmembrane region" description="Helical" evidence="7">
    <location>
        <begin position="212"/>
        <end position="230"/>
    </location>
</feature>
<comment type="similarity">
    <text evidence="7">Belongs to the binding-protein-dependent transport system permease family.</text>
</comment>